<dbReference type="AlphaFoldDB" id="A0AAD2EEC3"/>
<name>A0AAD2EEC3_9LAMI</name>
<keyword evidence="4" id="KW-1185">Reference proteome</keyword>
<evidence type="ECO:0000256" key="2">
    <source>
        <dbReference type="SAM" id="MobiDB-lite"/>
    </source>
</evidence>
<keyword evidence="1" id="KW-0175">Coiled coil</keyword>
<accession>A0AAD2EEC3</accession>
<gene>
    <name evidence="3" type="ORF">FPE_LOCUS32090</name>
</gene>
<dbReference type="PANTHER" id="PTHR34380:SF1">
    <property type="entry name" value="OS01G0221300 PROTEIN"/>
    <property type="match status" value="1"/>
</dbReference>
<feature type="compositionally biased region" description="Basic and acidic residues" evidence="2">
    <location>
        <begin position="438"/>
        <end position="447"/>
    </location>
</feature>
<feature type="region of interest" description="Disordered" evidence="2">
    <location>
        <begin position="438"/>
        <end position="464"/>
    </location>
</feature>
<feature type="region of interest" description="Disordered" evidence="2">
    <location>
        <begin position="267"/>
        <end position="288"/>
    </location>
</feature>
<evidence type="ECO:0000256" key="1">
    <source>
        <dbReference type="SAM" id="Coils"/>
    </source>
</evidence>
<dbReference type="Proteomes" id="UP000834106">
    <property type="component" value="Chromosome 21"/>
</dbReference>
<sequence>MEKMSLTELEGLFPKISSSSSIQELIKFLEYSFLKSEFDEVQNILTERENNMKVERESFERDRRTIKKEFDLLEQDKLVLEGKLKEKSKMILQLNQKIKELENQKLESEKTAVKYEEKIKSMNDEAEKLKCEKLETDQTVEVYKKRFEDLSARFRKAEQILANIFKVGINDLSNLANNMEKDVVNFSNSYGEKESSSNGGKWSEGNADFGKADLEHFRNERSLNSGGDVGDTLPMVHPACKSGETGIHGLQGRGGGNLVLSSQTKEAGANGYDASQGFPGKQSAGNRAQTESRQAIIVALDHGEQGINNLMLARSSSKMAQSQKSGDIIEISDSDDEATPEKFIQSPTLSQTNRKNRADCKDGSLVSSKPTRKRSTYGSDNDENFPIGAQKEKRTREVNYDGSGSLINNLVNPKSVDANLAHTVLPSMHNPVHFRRCEEKAEAKRDSQTPSQASDGINVNDSTDSEDESFSSFCINNMVGSLQVKKKSKAWMFGADMIQDFEEDPKLCLNAVCALHRQQISAAKSNVGSQSGVLGHRDVLSIGALGEYLTEGDPHHRLRKSVSEVEQQRPDPIKCTASVVCFNSSISWWFLFSPWEAKARCLKLKGESFRAPLYFSVINFSSVFC</sequence>
<evidence type="ECO:0000313" key="4">
    <source>
        <dbReference type="Proteomes" id="UP000834106"/>
    </source>
</evidence>
<reference evidence="3" key="1">
    <citation type="submission" date="2023-05" db="EMBL/GenBank/DDBJ databases">
        <authorList>
            <person name="Huff M."/>
        </authorList>
    </citation>
    <scope>NUCLEOTIDE SEQUENCE</scope>
</reference>
<evidence type="ECO:0000313" key="3">
    <source>
        <dbReference type="EMBL" id="CAI9784660.1"/>
    </source>
</evidence>
<organism evidence="3 4">
    <name type="scientific">Fraxinus pennsylvanica</name>
    <dbReference type="NCBI Taxonomy" id="56036"/>
    <lineage>
        <taxon>Eukaryota</taxon>
        <taxon>Viridiplantae</taxon>
        <taxon>Streptophyta</taxon>
        <taxon>Embryophyta</taxon>
        <taxon>Tracheophyta</taxon>
        <taxon>Spermatophyta</taxon>
        <taxon>Magnoliopsida</taxon>
        <taxon>eudicotyledons</taxon>
        <taxon>Gunneridae</taxon>
        <taxon>Pentapetalae</taxon>
        <taxon>asterids</taxon>
        <taxon>lamiids</taxon>
        <taxon>Lamiales</taxon>
        <taxon>Oleaceae</taxon>
        <taxon>Oleeae</taxon>
        <taxon>Fraxinus</taxon>
    </lineage>
</organism>
<protein>
    <submittedName>
        <fullName evidence="3">Uncharacterized protein</fullName>
    </submittedName>
</protein>
<feature type="coiled-coil region" evidence="1">
    <location>
        <begin position="56"/>
        <end position="160"/>
    </location>
</feature>
<feature type="compositionally biased region" description="Polar residues" evidence="2">
    <location>
        <begin position="448"/>
        <end position="460"/>
    </location>
</feature>
<dbReference type="PANTHER" id="PTHR34380">
    <property type="entry name" value="BNAA03G12380D PROTEIN"/>
    <property type="match status" value="1"/>
</dbReference>
<feature type="region of interest" description="Disordered" evidence="2">
    <location>
        <begin position="349"/>
        <end position="386"/>
    </location>
</feature>
<dbReference type="EMBL" id="OU503056">
    <property type="protein sequence ID" value="CAI9784660.1"/>
    <property type="molecule type" value="Genomic_DNA"/>
</dbReference>
<proteinExistence type="predicted"/>